<evidence type="ECO:0000313" key="3">
    <source>
        <dbReference type="RefSeq" id="XP_022317608.1"/>
    </source>
</evidence>
<dbReference type="GO" id="GO:0016020">
    <property type="term" value="C:membrane"/>
    <property type="evidence" value="ECO:0007669"/>
    <property type="project" value="TreeGrafter"/>
</dbReference>
<organism evidence="2 3">
    <name type="scientific">Crassostrea virginica</name>
    <name type="common">Eastern oyster</name>
    <dbReference type="NCBI Taxonomy" id="6565"/>
    <lineage>
        <taxon>Eukaryota</taxon>
        <taxon>Metazoa</taxon>
        <taxon>Spiralia</taxon>
        <taxon>Lophotrochozoa</taxon>
        <taxon>Mollusca</taxon>
        <taxon>Bivalvia</taxon>
        <taxon>Autobranchia</taxon>
        <taxon>Pteriomorphia</taxon>
        <taxon>Ostreida</taxon>
        <taxon>Ostreoidea</taxon>
        <taxon>Ostreidae</taxon>
        <taxon>Crassostrea</taxon>
    </lineage>
</organism>
<sequence length="357" mass="40984">MNYLGAYLGCLLISAVAPASLVSNSNDSLVLLTKTLDAIEFALNFFHQEHPNLNLDAVIGTRMVEGQFKVLLRKLKAHPSQNAQISAPMVSRIERLQRIAGLVSDEALPYIATFTPKYYNEIGPIIQEGFWEMAYPSRDFDPDVPVWRYEEGESLMEQRSDDCLAEFFGTGKKSKEHCKISDDCWDFMTSPGYNSYSLSHQIFYFEIGRQFGCYSQMLVKNVRNHQKPIKDLQEQFCKNMLNEAIVIAKNGFPQRKQDLFMEQAALCGILGYREFFTSDWLEPILSWQDEVFGCYRGELVFESEVKLRDGVRSRRKREERPLDHGCLCHRTTVALAALGQYVRYITEYLQLLSSPAL</sequence>
<feature type="chain" id="PRO_5034428211" evidence="1">
    <location>
        <begin position="20"/>
        <end position="357"/>
    </location>
</feature>
<gene>
    <name evidence="3" type="primary">LOC111120882</name>
</gene>
<feature type="signal peptide" evidence="1">
    <location>
        <begin position="1"/>
        <end position="19"/>
    </location>
</feature>
<dbReference type="GeneID" id="111120882"/>
<dbReference type="RefSeq" id="XP_022317608.1">
    <property type="nucleotide sequence ID" value="XM_022461900.1"/>
</dbReference>
<dbReference type="Pfam" id="PF15882">
    <property type="entry name" value="DUF4735"/>
    <property type="match status" value="1"/>
</dbReference>
<keyword evidence="1" id="KW-0732">Signal</keyword>
<protein>
    <submittedName>
        <fullName evidence="3">UPF0764 protein C16orf89 homolog</fullName>
    </submittedName>
</protein>
<evidence type="ECO:0000313" key="2">
    <source>
        <dbReference type="Proteomes" id="UP000694844"/>
    </source>
</evidence>
<dbReference type="OrthoDB" id="5949187at2759"/>
<dbReference type="InterPro" id="IPR031751">
    <property type="entry name" value="DUF4735"/>
</dbReference>
<reference evidence="3" key="1">
    <citation type="submission" date="2025-08" db="UniProtKB">
        <authorList>
            <consortium name="RefSeq"/>
        </authorList>
    </citation>
    <scope>IDENTIFICATION</scope>
    <source>
        <tissue evidence="3">Whole sample</tissue>
    </source>
</reference>
<name>A0A8B8CP34_CRAVI</name>
<dbReference type="PANTHER" id="PTHR33539:SF1">
    <property type="entry name" value="UPF0764 PROTEIN C16ORF89"/>
    <property type="match status" value="1"/>
</dbReference>
<dbReference type="PANTHER" id="PTHR33539">
    <property type="entry name" value="UPF0764 PROTEIN C16ORF89"/>
    <property type="match status" value="1"/>
</dbReference>
<accession>A0A8B8CP34</accession>
<dbReference type="Proteomes" id="UP000694844">
    <property type="component" value="Chromosome 2"/>
</dbReference>
<dbReference type="KEGG" id="cvn:111120882"/>
<dbReference type="AlphaFoldDB" id="A0A8B8CP34"/>
<evidence type="ECO:0000256" key="1">
    <source>
        <dbReference type="SAM" id="SignalP"/>
    </source>
</evidence>
<proteinExistence type="predicted"/>
<keyword evidence="2" id="KW-1185">Reference proteome</keyword>
<dbReference type="GO" id="GO:0005829">
    <property type="term" value="C:cytosol"/>
    <property type="evidence" value="ECO:0007669"/>
    <property type="project" value="TreeGrafter"/>
</dbReference>